<dbReference type="Proteomes" id="UP000613580">
    <property type="component" value="Unassembled WGS sequence"/>
</dbReference>
<keyword evidence="3" id="KW-1185">Reference proteome</keyword>
<organism evidence="2 3">
    <name type="scientific">Mycena chlorophos</name>
    <name type="common">Agaric fungus</name>
    <name type="synonym">Agaricus chlorophos</name>
    <dbReference type="NCBI Taxonomy" id="658473"/>
    <lineage>
        <taxon>Eukaryota</taxon>
        <taxon>Fungi</taxon>
        <taxon>Dikarya</taxon>
        <taxon>Basidiomycota</taxon>
        <taxon>Agaricomycotina</taxon>
        <taxon>Agaricomycetes</taxon>
        <taxon>Agaricomycetidae</taxon>
        <taxon>Agaricales</taxon>
        <taxon>Marasmiineae</taxon>
        <taxon>Mycenaceae</taxon>
        <taxon>Mycena</taxon>
    </lineage>
</organism>
<evidence type="ECO:0000256" key="1">
    <source>
        <dbReference type="SAM" id="MobiDB-lite"/>
    </source>
</evidence>
<dbReference type="EMBL" id="JACAZE010000013">
    <property type="protein sequence ID" value="KAF7300433.1"/>
    <property type="molecule type" value="Genomic_DNA"/>
</dbReference>
<dbReference type="AlphaFoldDB" id="A0A8H6SIU5"/>
<accession>A0A8H6SIU5</accession>
<protein>
    <submittedName>
        <fullName evidence="2">Uncharacterized protein</fullName>
    </submittedName>
</protein>
<evidence type="ECO:0000313" key="2">
    <source>
        <dbReference type="EMBL" id="KAF7300433.1"/>
    </source>
</evidence>
<name>A0A8H6SIU5_MYCCL</name>
<evidence type="ECO:0000313" key="3">
    <source>
        <dbReference type="Proteomes" id="UP000613580"/>
    </source>
</evidence>
<feature type="region of interest" description="Disordered" evidence="1">
    <location>
        <begin position="1"/>
        <end position="20"/>
    </location>
</feature>
<comment type="caution">
    <text evidence="2">The sequence shown here is derived from an EMBL/GenBank/DDBJ whole genome shotgun (WGS) entry which is preliminary data.</text>
</comment>
<gene>
    <name evidence="2" type="ORF">HMN09_00927000</name>
</gene>
<reference evidence="2" key="1">
    <citation type="submission" date="2020-05" db="EMBL/GenBank/DDBJ databases">
        <title>Mycena genomes resolve the evolution of fungal bioluminescence.</title>
        <authorList>
            <person name="Tsai I.J."/>
        </authorList>
    </citation>
    <scope>NUCLEOTIDE SEQUENCE</scope>
    <source>
        <strain evidence="2">110903Hualien_Pintung</strain>
    </source>
</reference>
<sequence>MSSDYITAPPTLALRRHSTPPTLSAFPTHSMADVASFTATHPPALKVGGKRFSISSKQHRGHHAPQTVAPGDGDEAAPQPGAAAFDDYPRPTSDAPHNTHPRNASPPPLFNEAPSKLPHEKQSPRLRAASLSKGYTLKGYGPGAGIQGRIAQPLKEMRV</sequence>
<feature type="region of interest" description="Disordered" evidence="1">
    <location>
        <begin position="42"/>
        <end position="130"/>
    </location>
</feature>
<dbReference type="OrthoDB" id="3228420at2759"/>
<proteinExistence type="predicted"/>